<dbReference type="EMBL" id="MT143883">
    <property type="protein sequence ID" value="QJB04484.1"/>
    <property type="molecule type" value="Genomic_DNA"/>
</dbReference>
<name>A0A6H1Z7T1_9ZZZZ</name>
<dbReference type="AlphaFoldDB" id="A0A6H1Z7T1"/>
<sequence length="88" mass="9686">MVRKLLTAEALKALDGISAEDKELIEVEVIDEGGGRDEGPDIPLRQAIRGFLAQQFLDFEPDEELRSSLDGDAAAFVDGWAWCNEHGQ</sequence>
<organism evidence="1">
    <name type="scientific">viral metagenome</name>
    <dbReference type="NCBI Taxonomy" id="1070528"/>
    <lineage>
        <taxon>unclassified sequences</taxon>
        <taxon>metagenomes</taxon>
        <taxon>organismal metagenomes</taxon>
    </lineage>
</organism>
<evidence type="ECO:0000313" key="2">
    <source>
        <dbReference type="EMBL" id="QJB04484.1"/>
    </source>
</evidence>
<reference evidence="1" key="1">
    <citation type="submission" date="2020-03" db="EMBL/GenBank/DDBJ databases">
        <title>The deep terrestrial virosphere.</title>
        <authorList>
            <person name="Holmfeldt K."/>
            <person name="Nilsson E."/>
            <person name="Simone D."/>
            <person name="Lopez-Fernandez M."/>
            <person name="Wu X."/>
            <person name="de Brujin I."/>
            <person name="Lundin D."/>
            <person name="Andersson A."/>
            <person name="Bertilsson S."/>
            <person name="Dopson M."/>
        </authorList>
    </citation>
    <scope>NUCLEOTIDE SEQUENCE</scope>
    <source>
        <strain evidence="1">MM171A00097</strain>
        <strain evidence="2">MM171B00243</strain>
    </source>
</reference>
<accession>A0A6H1Z7T1</accession>
<gene>
    <name evidence="1" type="ORF">MM171A00097_0084</name>
    <name evidence="2" type="ORF">MM171B00243_0038</name>
</gene>
<evidence type="ECO:0000313" key="1">
    <source>
        <dbReference type="EMBL" id="QJA43437.1"/>
    </source>
</evidence>
<protein>
    <submittedName>
        <fullName evidence="1">Uncharacterized protein</fullName>
    </submittedName>
</protein>
<proteinExistence type="predicted"/>
<dbReference type="EMBL" id="MT143710">
    <property type="protein sequence ID" value="QJA43437.1"/>
    <property type="molecule type" value="Genomic_DNA"/>
</dbReference>